<dbReference type="InterPro" id="IPR005821">
    <property type="entry name" value="Ion_trans_dom"/>
</dbReference>
<feature type="transmembrane region" description="Helical" evidence="7">
    <location>
        <begin position="58"/>
        <end position="76"/>
    </location>
</feature>
<sequence>MIAARVQAAAVAPSVEPSSPNNNAAEIQPSDSSGVEPSVSFFDKVKVLVTLQILSRKWFQMLILLNIIITSILAGIETYGSHGRAVQTADTVILVIFGFEVALRIFAECPQPWKYFIGKDWLSNWFDFAVVAMGIFASGISNDTFSVSLLPVLRLMRLTKLVSKISAMKKILSGLAGGIKSAIYIIALIFLVLYIYAIIAMNTFKENNPWHYRSLPISILSLFRAATLVDWAKIAYIDILGCDKSSDSVYAKSNSVEGLDPFWYCTSPSTSYIVGPFFWSSFIVVSSLVMLSLFIGSITVAMSDSMNKLRDDERRENKHHRLMEKLASQSNIDRTSMDETISGRRRSSISARVTLFLGLELSNLEKYRAKKKLGRLLGRAFRNGDARDDEEEDTTSDQTSWKSPLMGKYVSLSTACRHVTLSKLFHQLSTGVILFAGLLVGIQTDDKFVDDYQVTLSVLDALILIAFTAEVLIKVLAEGLYPCRYFFTISKATIHFAWWNVFDFVIVLGNYLLLFDSNTSILSTLRLVRILRVLRLVRSFPELQIIIEALITGLKSIGYIGGLLLIVIYIFGILGTMLFGQNDPFHFGSLHMSILTLFRISTLEGWSDIMYINMYGCDLFGYDAMEEECTFPNPTGLAATLFFVTFVIVSSLGLLTLFVSVITTSMDEAKQKQALAKVCEDKIQQMCLSERALRNYKAAFTILDLDNSGSISQDELLIGLQSVGFNPSLEQLRAMMAAADVDRSGQIDLFEFILIMNKHSQQEEGNTFC</sequence>
<evidence type="ECO:0000259" key="8">
    <source>
        <dbReference type="PROSITE" id="PS50222"/>
    </source>
</evidence>
<dbReference type="PROSITE" id="PS00018">
    <property type="entry name" value="EF_HAND_1"/>
    <property type="match status" value="2"/>
</dbReference>
<feature type="domain" description="EF-hand" evidence="8">
    <location>
        <begin position="727"/>
        <end position="762"/>
    </location>
</feature>
<keyword evidence="5 7" id="KW-0472">Membrane</keyword>
<dbReference type="Pfam" id="PF00520">
    <property type="entry name" value="Ion_trans"/>
    <property type="match status" value="2"/>
</dbReference>
<evidence type="ECO:0000256" key="3">
    <source>
        <dbReference type="ARBA" id="ARBA00022837"/>
    </source>
</evidence>
<evidence type="ECO:0000256" key="7">
    <source>
        <dbReference type="SAM" id="Phobius"/>
    </source>
</evidence>
<dbReference type="Proteomes" id="UP001530400">
    <property type="component" value="Unassembled WGS sequence"/>
</dbReference>
<organism evidence="9 10">
    <name type="scientific">Cyclotella atomus</name>
    <dbReference type="NCBI Taxonomy" id="382360"/>
    <lineage>
        <taxon>Eukaryota</taxon>
        <taxon>Sar</taxon>
        <taxon>Stramenopiles</taxon>
        <taxon>Ochrophyta</taxon>
        <taxon>Bacillariophyta</taxon>
        <taxon>Coscinodiscophyceae</taxon>
        <taxon>Thalassiosirophycidae</taxon>
        <taxon>Stephanodiscales</taxon>
        <taxon>Stephanodiscaceae</taxon>
        <taxon>Cyclotella</taxon>
    </lineage>
</organism>
<dbReference type="AlphaFoldDB" id="A0ABD3PCZ2"/>
<feature type="transmembrane region" description="Helical" evidence="7">
    <location>
        <begin position="424"/>
        <end position="442"/>
    </location>
</feature>
<dbReference type="PROSITE" id="PS50222">
    <property type="entry name" value="EF_HAND_2"/>
    <property type="match status" value="2"/>
</dbReference>
<dbReference type="InterPro" id="IPR027359">
    <property type="entry name" value="Volt_channel_dom_sf"/>
</dbReference>
<keyword evidence="10" id="KW-1185">Reference proteome</keyword>
<dbReference type="InterPro" id="IPR043203">
    <property type="entry name" value="VGCC_Ca_Na"/>
</dbReference>
<reference evidence="9 10" key="1">
    <citation type="submission" date="2024-10" db="EMBL/GenBank/DDBJ databases">
        <title>Updated reference genomes for cyclostephanoid diatoms.</title>
        <authorList>
            <person name="Roberts W.R."/>
            <person name="Alverson A.J."/>
        </authorList>
    </citation>
    <scope>NUCLEOTIDE SEQUENCE [LARGE SCALE GENOMIC DNA]</scope>
    <source>
        <strain evidence="9 10">AJA010-31</strain>
    </source>
</reference>
<dbReference type="Pfam" id="PF13499">
    <property type="entry name" value="EF-hand_7"/>
    <property type="match status" value="1"/>
</dbReference>
<dbReference type="PANTHER" id="PTHR10037">
    <property type="entry name" value="VOLTAGE-GATED CATION CHANNEL CALCIUM AND SODIUM"/>
    <property type="match status" value="1"/>
</dbReference>
<feature type="transmembrane region" description="Helical" evidence="7">
    <location>
        <begin position="277"/>
        <end position="301"/>
    </location>
</feature>
<feature type="transmembrane region" description="Helical" evidence="7">
    <location>
        <begin position="171"/>
        <end position="199"/>
    </location>
</feature>
<gene>
    <name evidence="9" type="ORF">ACHAWO_006713</name>
</gene>
<feature type="transmembrane region" description="Helical" evidence="7">
    <location>
        <begin position="454"/>
        <end position="476"/>
    </location>
</feature>
<dbReference type="SUPFAM" id="SSF81324">
    <property type="entry name" value="Voltage-gated potassium channels"/>
    <property type="match status" value="2"/>
</dbReference>
<feature type="transmembrane region" description="Helical" evidence="7">
    <location>
        <begin position="496"/>
        <end position="514"/>
    </location>
</feature>
<dbReference type="SMART" id="SM00054">
    <property type="entry name" value="EFh"/>
    <property type="match status" value="2"/>
</dbReference>
<evidence type="ECO:0000256" key="5">
    <source>
        <dbReference type="ARBA" id="ARBA00023136"/>
    </source>
</evidence>
<feature type="transmembrane region" description="Helical" evidence="7">
    <location>
        <begin position="88"/>
        <end position="106"/>
    </location>
</feature>
<dbReference type="InterPro" id="IPR011992">
    <property type="entry name" value="EF-hand-dom_pair"/>
</dbReference>
<comment type="subcellular location">
    <subcellularLocation>
        <location evidence="1">Membrane</location>
        <topology evidence="1">Multi-pass membrane protein</topology>
    </subcellularLocation>
</comment>
<dbReference type="Gene3D" id="1.10.238.10">
    <property type="entry name" value="EF-hand"/>
    <property type="match status" value="1"/>
</dbReference>
<evidence type="ECO:0000256" key="4">
    <source>
        <dbReference type="ARBA" id="ARBA00022989"/>
    </source>
</evidence>
<evidence type="ECO:0000313" key="10">
    <source>
        <dbReference type="Proteomes" id="UP001530400"/>
    </source>
</evidence>
<dbReference type="GO" id="GO:0016020">
    <property type="term" value="C:membrane"/>
    <property type="evidence" value="ECO:0007669"/>
    <property type="project" value="UniProtKB-SubCell"/>
</dbReference>
<accession>A0ABD3PCZ2</accession>
<feature type="compositionally biased region" description="Low complexity" evidence="6">
    <location>
        <begin position="13"/>
        <end position="25"/>
    </location>
</feature>
<evidence type="ECO:0000313" key="9">
    <source>
        <dbReference type="EMBL" id="KAL3785904.1"/>
    </source>
</evidence>
<evidence type="ECO:0000256" key="2">
    <source>
        <dbReference type="ARBA" id="ARBA00022692"/>
    </source>
</evidence>
<keyword evidence="2 7" id="KW-0812">Transmembrane</keyword>
<feature type="region of interest" description="Disordered" evidence="6">
    <location>
        <begin position="13"/>
        <end position="35"/>
    </location>
</feature>
<feature type="domain" description="EF-hand" evidence="8">
    <location>
        <begin position="691"/>
        <end position="726"/>
    </location>
</feature>
<dbReference type="PANTHER" id="PTHR10037:SF62">
    <property type="entry name" value="SODIUM CHANNEL PROTEIN 60E"/>
    <property type="match status" value="1"/>
</dbReference>
<feature type="transmembrane region" description="Helical" evidence="7">
    <location>
        <begin position="641"/>
        <end position="662"/>
    </location>
</feature>
<evidence type="ECO:0000256" key="1">
    <source>
        <dbReference type="ARBA" id="ARBA00004141"/>
    </source>
</evidence>
<keyword evidence="3" id="KW-0106">Calcium</keyword>
<dbReference type="InterPro" id="IPR018247">
    <property type="entry name" value="EF_Hand_1_Ca_BS"/>
</dbReference>
<feature type="transmembrane region" description="Helical" evidence="7">
    <location>
        <begin position="557"/>
        <end position="579"/>
    </location>
</feature>
<feature type="transmembrane region" description="Helical" evidence="7">
    <location>
        <begin position="126"/>
        <end position="150"/>
    </location>
</feature>
<dbReference type="InterPro" id="IPR002048">
    <property type="entry name" value="EF_hand_dom"/>
</dbReference>
<proteinExistence type="predicted"/>
<dbReference type="CDD" id="cd00051">
    <property type="entry name" value="EFh"/>
    <property type="match status" value="1"/>
</dbReference>
<name>A0ABD3PCZ2_9STRA</name>
<keyword evidence="4 7" id="KW-1133">Transmembrane helix</keyword>
<protein>
    <recommendedName>
        <fullName evidence="8">EF-hand domain-containing protein</fullName>
    </recommendedName>
</protein>
<evidence type="ECO:0000256" key="6">
    <source>
        <dbReference type="SAM" id="MobiDB-lite"/>
    </source>
</evidence>
<dbReference type="Gene3D" id="1.10.287.70">
    <property type="match status" value="2"/>
</dbReference>
<dbReference type="Gene3D" id="1.20.120.350">
    <property type="entry name" value="Voltage-gated potassium channels. Chain C"/>
    <property type="match status" value="2"/>
</dbReference>
<comment type="caution">
    <text evidence="9">The sequence shown here is derived from an EMBL/GenBank/DDBJ whole genome shotgun (WGS) entry which is preliminary data.</text>
</comment>
<dbReference type="EMBL" id="JALLPJ020000673">
    <property type="protein sequence ID" value="KAL3785904.1"/>
    <property type="molecule type" value="Genomic_DNA"/>
</dbReference>
<dbReference type="SUPFAM" id="SSF47473">
    <property type="entry name" value="EF-hand"/>
    <property type="match status" value="1"/>
</dbReference>